<dbReference type="RefSeq" id="WP_357405291.1">
    <property type="nucleotide sequence ID" value="NZ_JBEYCD010000006.1"/>
</dbReference>
<dbReference type="Proteomes" id="UP001611415">
    <property type="component" value="Unassembled WGS sequence"/>
</dbReference>
<organism evidence="2 3">
    <name type="scientific">Nocardia xishanensis</name>
    <dbReference type="NCBI Taxonomy" id="238964"/>
    <lineage>
        <taxon>Bacteria</taxon>
        <taxon>Bacillati</taxon>
        <taxon>Actinomycetota</taxon>
        <taxon>Actinomycetes</taxon>
        <taxon>Mycobacteriales</taxon>
        <taxon>Nocardiaceae</taxon>
        <taxon>Nocardia</taxon>
    </lineage>
</organism>
<keyword evidence="1" id="KW-0472">Membrane</keyword>
<accession>A0ABW7WZI3</accession>
<evidence type="ECO:0000313" key="3">
    <source>
        <dbReference type="Proteomes" id="UP001611415"/>
    </source>
</evidence>
<dbReference type="EMBL" id="JBIRYO010000007">
    <property type="protein sequence ID" value="MFI2474274.1"/>
    <property type="molecule type" value="Genomic_DNA"/>
</dbReference>
<keyword evidence="1" id="KW-0812">Transmembrane</keyword>
<reference evidence="2 3" key="1">
    <citation type="submission" date="2024-10" db="EMBL/GenBank/DDBJ databases">
        <title>The Natural Products Discovery Center: Release of the First 8490 Sequenced Strains for Exploring Actinobacteria Biosynthetic Diversity.</title>
        <authorList>
            <person name="Kalkreuter E."/>
            <person name="Kautsar S.A."/>
            <person name="Yang D."/>
            <person name="Bader C.D."/>
            <person name="Teijaro C.N."/>
            <person name="Fluegel L."/>
            <person name="Davis C.M."/>
            <person name="Simpson J.R."/>
            <person name="Lauterbach L."/>
            <person name="Steele A.D."/>
            <person name="Gui C."/>
            <person name="Meng S."/>
            <person name="Li G."/>
            <person name="Viehrig K."/>
            <person name="Ye F."/>
            <person name="Su P."/>
            <person name="Kiefer A.F."/>
            <person name="Nichols A."/>
            <person name="Cepeda A.J."/>
            <person name="Yan W."/>
            <person name="Fan B."/>
            <person name="Jiang Y."/>
            <person name="Adhikari A."/>
            <person name="Zheng C.-J."/>
            <person name="Schuster L."/>
            <person name="Cowan T.M."/>
            <person name="Smanski M.J."/>
            <person name="Chevrette M.G."/>
            <person name="De Carvalho L.P.S."/>
            <person name="Shen B."/>
        </authorList>
    </citation>
    <scope>NUCLEOTIDE SEQUENCE [LARGE SCALE GENOMIC DNA]</scope>
    <source>
        <strain evidence="2 3">NPDC019275</strain>
    </source>
</reference>
<name>A0ABW7WZI3_9NOCA</name>
<feature type="transmembrane region" description="Helical" evidence="1">
    <location>
        <begin position="20"/>
        <end position="38"/>
    </location>
</feature>
<sequence>MHVRKSRRSYTVFRSVRTTLGVAAACLMLAVICVIAIVTGTAVVAGKIGALVFLAIGAEMAWSGLRRRPDLVITDEVVEHRAFGRIAWSTVDHVRVRHCASGDVIDLVLTHPDPEYALATAPSIPMTSLSVPLLRVTEAIRRHRPSLEITADRSVRRPRIR</sequence>
<proteinExistence type="predicted"/>
<keyword evidence="1" id="KW-1133">Transmembrane helix</keyword>
<gene>
    <name evidence="2" type="ORF">ACH49W_12930</name>
</gene>
<keyword evidence="3" id="KW-1185">Reference proteome</keyword>
<comment type="caution">
    <text evidence="2">The sequence shown here is derived from an EMBL/GenBank/DDBJ whole genome shotgun (WGS) entry which is preliminary data.</text>
</comment>
<protein>
    <recommendedName>
        <fullName evidence="4">PH domain-containing protein</fullName>
    </recommendedName>
</protein>
<evidence type="ECO:0000313" key="2">
    <source>
        <dbReference type="EMBL" id="MFI2474274.1"/>
    </source>
</evidence>
<feature type="transmembrane region" description="Helical" evidence="1">
    <location>
        <begin position="44"/>
        <end position="62"/>
    </location>
</feature>
<evidence type="ECO:0000256" key="1">
    <source>
        <dbReference type="SAM" id="Phobius"/>
    </source>
</evidence>
<evidence type="ECO:0008006" key="4">
    <source>
        <dbReference type="Google" id="ProtNLM"/>
    </source>
</evidence>